<dbReference type="PROSITE" id="PS50043">
    <property type="entry name" value="HTH_LUXR_2"/>
    <property type="match status" value="1"/>
</dbReference>
<protein>
    <submittedName>
        <fullName evidence="5">DNA-binding response regulator</fullName>
    </submittedName>
</protein>
<dbReference type="PANTHER" id="PTHR44688">
    <property type="entry name" value="DNA-BINDING TRANSCRIPTIONAL ACTIVATOR DEVR_DOSR"/>
    <property type="match status" value="1"/>
</dbReference>
<dbReference type="SUPFAM" id="SSF46894">
    <property type="entry name" value="C-terminal effector domain of the bipartite response regulators"/>
    <property type="match status" value="1"/>
</dbReference>
<dbReference type="InterPro" id="IPR016032">
    <property type="entry name" value="Sig_transdc_resp-reg_C-effctor"/>
</dbReference>
<reference evidence="5 6" key="1">
    <citation type="submission" date="2018-10" db="EMBL/GenBank/DDBJ databases">
        <title>Oceanobacillus sp. YLB-02 draft genome.</title>
        <authorList>
            <person name="Yu L."/>
        </authorList>
    </citation>
    <scope>NUCLEOTIDE SEQUENCE [LARGE SCALE GENOMIC DNA]</scope>
    <source>
        <strain evidence="5 6">YLB-02</strain>
    </source>
</reference>
<evidence type="ECO:0000256" key="1">
    <source>
        <dbReference type="ARBA" id="ARBA00023015"/>
    </source>
</evidence>
<feature type="domain" description="HTH luxR-type" evidence="4">
    <location>
        <begin position="144"/>
        <end position="209"/>
    </location>
</feature>
<keyword evidence="2 5" id="KW-0238">DNA-binding</keyword>
<dbReference type="GO" id="GO:0006355">
    <property type="term" value="P:regulation of DNA-templated transcription"/>
    <property type="evidence" value="ECO:0007669"/>
    <property type="project" value="InterPro"/>
</dbReference>
<dbReference type="SMART" id="SM00421">
    <property type="entry name" value="HTH_LUXR"/>
    <property type="match status" value="1"/>
</dbReference>
<keyword evidence="1" id="KW-0805">Transcription regulation</keyword>
<dbReference type="InterPro" id="IPR000792">
    <property type="entry name" value="Tscrpt_reg_LuxR_C"/>
</dbReference>
<keyword evidence="3" id="KW-0804">Transcription</keyword>
<proteinExistence type="predicted"/>
<accession>A0A498D835</accession>
<sequence>MSHIALIKEKGLIRESIIGILQEKLPEHTFRAYTSEEVTDFYQNRCDLLIIDIDAAVEVFDLISYCKKENIKVAVWIAAIEREQVVPFLEMGLEGYFYNGMETVEVCLAINAMLNDENYVHSRLATLLIDEYVYSIKRTSSMKKQRPVNLLTQQEWNILEQIAKGEKNENIAKNLFISSNTVNSHVSSILKKLNVSDRTSAAVLAVKQKWISV</sequence>
<organism evidence="5 6">
    <name type="scientific">Oceanobacillus piezotolerans</name>
    <dbReference type="NCBI Taxonomy" id="2448030"/>
    <lineage>
        <taxon>Bacteria</taxon>
        <taxon>Bacillati</taxon>
        <taxon>Bacillota</taxon>
        <taxon>Bacilli</taxon>
        <taxon>Bacillales</taxon>
        <taxon>Bacillaceae</taxon>
        <taxon>Oceanobacillus</taxon>
    </lineage>
</organism>
<dbReference type="InterPro" id="IPR036388">
    <property type="entry name" value="WH-like_DNA-bd_sf"/>
</dbReference>
<dbReference type="AlphaFoldDB" id="A0A498D835"/>
<dbReference type="PRINTS" id="PR00038">
    <property type="entry name" value="HTHLUXR"/>
</dbReference>
<evidence type="ECO:0000256" key="3">
    <source>
        <dbReference type="ARBA" id="ARBA00023163"/>
    </source>
</evidence>
<dbReference type="GO" id="GO:0003677">
    <property type="term" value="F:DNA binding"/>
    <property type="evidence" value="ECO:0007669"/>
    <property type="project" value="UniProtKB-KW"/>
</dbReference>
<dbReference type="PANTHER" id="PTHR44688:SF16">
    <property type="entry name" value="DNA-BINDING TRANSCRIPTIONAL ACTIVATOR DEVR_DOSR"/>
    <property type="match status" value="1"/>
</dbReference>
<comment type="caution">
    <text evidence="5">The sequence shown here is derived from an EMBL/GenBank/DDBJ whole genome shotgun (WGS) entry which is preliminary data.</text>
</comment>
<evidence type="ECO:0000313" key="6">
    <source>
        <dbReference type="Proteomes" id="UP000270219"/>
    </source>
</evidence>
<name>A0A498D835_9BACI</name>
<dbReference type="Pfam" id="PF00196">
    <property type="entry name" value="GerE"/>
    <property type="match status" value="1"/>
</dbReference>
<evidence type="ECO:0000259" key="4">
    <source>
        <dbReference type="PROSITE" id="PS50043"/>
    </source>
</evidence>
<dbReference type="RefSeq" id="WP_121521937.1">
    <property type="nucleotide sequence ID" value="NZ_RCHR01000002.1"/>
</dbReference>
<gene>
    <name evidence="5" type="ORF">D8M04_05630</name>
</gene>
<dbReference type="Gene3D" id="1.10.10.10">
    <property type="entry name" value="Winged helix-like DNA-binding domain superfamily/Winged helix DNA-binding domain"/>
    <property type="match status" value="1"/>
</dbReference>
<dbReference type="PROSITE" id="PS00622">
    <property type="entry name" value="HTH_LUXR_1"/>
    <property type="match status" value="1"/>
</dbReference>
<dbReference type="Gene3D" id="3.40.50.2300">
    <property type="match status" value="1"/>
</dbReference>
<evidence type="ECO:0000313" key="5">
    <source>
        <dbReference type="EMBL" id="RLL46686.1"/>
    </source>
</evidence>
<dbReference type="OrthoDB" id="2814434at2"/>
<dbReference type="EMBL" id="RCHR01000002">
    <property type="protein sequence ID" value="RLL46686.1"/>
    <property type="molecule type" value="Genomic_DNA"/>
</dbReference>
<evidence type="ECO:0000256" key="2">
    <source>
        <dbReference type="ARBA" id="ARBA00023125"/>
    </source>
</evidence>
<keyword evidence="6" id="KW-1185">Reference proteome</keyword>
<dbReference type="CDD" id="cd06170">
    <property type="entry name" value="LuxR_C_like"/>
    <property type="match status" value="1"/>
</dbReference>
<dbReference type="Proteomes" id="UP000270219">
    <property type="component" value="Unassembled WGS sequence"/>
</dbReference>